<dbReference type="PANTHER" id="PTHR10806">
    <property type="entry name" value="SIGNAL PEPTIDASE COMPLEX CATALYTIC SUBUNIT SEC11"/>
    <property type="match status" value="1"/>
</dbReference>
<organism evidence="8 9">
    <name type="scientific">Microbacterium ulmi</name>
    <dbReference type="NCBI Taxonomy" id="179095"/>
    <lineage>
        <taxon>Bacteria</taxon>
        <taxon>Bacillati</taxon>
        <taxon>Actinomycetota</taxon>
        <taxon>Actinomycetes</taxon>
        <taxon>Micrococcales</taxon>
        <taxon>Microbacteriaceae</taxon>
        <taxon>Microbacterium</taxon>
    </lineage>
</organism>
<keyword evidence="3 6" id="KW-1133">Transmembrane helix</keyword>
<dbReference type="NCBIfam" id="TIGR02228">
    <property type="entry name" value="sigpep_I_arch"/>
    <property type="match status" value="1"/>
</dbReference>
<evidence type="ECO:0000313" key="9">
    <source>
        <dbReference type="Proteomes" id="UP000543598"/>
    </source>
</evidence>
<evidence type="ECO:0000256" key="5">
    <source>
        <dbReference type="NCBIfam" id="TIGR02228"/>
    </source>
</evidence>
<dbReference type="GO" id="GO:0006465">
    <property type="term" value="P:signal peptide processing"/>
    <property type="evidence" value="ECO:0007669"/>
    <property type="project" value="UniProtKB-UniRule"/>
</dbReference>
<reference evidence="8 9" key="1">
    <citation type="submission" date="2020-05" db="EMBL/GenBank/DDBJ databases">
        <title>MicrobeNet Type strains.</title>
        <authorList>
            <person name="Nicholson A.C."/>
        </authorList>
    </citation>
    <scope>NUCLEOTIDE SEQUENCE [LARGE SCALE GENOMIC DNA]</scope>
    <source>
        <strain evidence="8 9">JCM 14282</strain>
    </source>
</reference>
<dbReference type="Pfam" id="PF10502">
    <property type="entry name" value="Peptidase_S26"/>
    <property type="match status" value="1"/>
</dbReference>
<dbReference type="GO" id="GO:0016020">
    <property type="term" value="C:membrane"/>
    <property type="evidence" value="ECO:0007669"/>
    <property type="project" value="UniProtKB-SubCell"/>
</dbReference>
<name>A0A7Y2PZ11_9MICO</name>
<dbReference type="Proteomes" id="UP000543598">
    <property type="component" value="Unassembled WGS sequence"/>
</dbReference>
<dbReference type="InterPro" id="IPR001733">
    <property type="entry name" value="Peptidase_S26B"/>
</dbReference>
<accession>A0A7Y2PZ11</accession>
<evidence type="ECO:0000256" key="1">
    <source>
        <dbReference type="ARBA" id="ARBA00004370"/>
    </source>
</evidence>
<evidence type="ECO:0000256" key="3">
    <source>
        <dbReference type="ARBA" id="ARBA00022989"/>
    </source>
</evidence>
<comment type="subcellular location">
    <subcellularLocation>
        <location evidence="1">Membrane</location>
    </subcellularLocation>
</comment>
<dbReference type="EMBL" id="JABEMB010000002">
    <property type="protein sequence ID" value="NNH02813.1"/>
    <property type="molecule type" value="Genomic_DNA"/>
</dbReference>
<keyword evidence="4 6" id="KW-0472">Membrane</keyword>
<evidence type="ECO:0000259" key="7">
    <source>
        <dbReference type="Pfam" id="PF10502"/>
    </source>
</evidence>
<keyword evidence="9" id="KW-1185">Reference proteome</keyword>
<keyword evidence="2 6" id="KW-0812">Transmembrane</keyword>
<keyword evidence="8" id="KW-0378">Hydrolase</keyword>
<protein>
    <recommendedName>
        <fullName evidence="5">Signal peptidase I</fullName>
        <ecNumber evidence="5">3.4.21.89</ecNumber>
    </recommendedName>
</protein>
<evidence type="ECO:0000313" key="8">
    <source>
        <dbReference type="EMBL" id="NNH02813.1"/>
    </source>
</evidence>
<feature type="transmembrane region" description="Helical" evidence="6">
    <location>
        <begin position="174"/>
        <end position="197"/>
    </location>
</feature>
<dbReference type="GO" id="GO:0004252">
    <property type="term" value="F:serine-type endopeptidase activity"/>
    <property type="evidence" value="ECO:0007669"/>
    <property type="project" value="UniProtKB-UniRule"/>
</dbReference>
<sequence>MTTAPLEVTTLPVRTATSEVEPARRTFADRHPILHSLWYGISAGMLGLVLLIAVLTIIVPKVVGGVPLTVLSPSMQPTLPVGTLLIVRPVTPEELRIGDVVSFQPYPLDPTLVTHRVVGITQHQDGTFVFTTQGDANATVDDPVYGKQVRAVLMYSIPLLGWVSNWVNVQHKHWIVPTAAGALFAYGGYTIVSAAVAKKRERDAEKDRLAEDACAMEPRETA</sequence>
<comment type="caution">
    <text evidence="8">The sequence shown here is derived from an EMBL/GenBank/DDBJ whole genome shotgun (WGS) entry which is preliminary data.</text>
</comment>
<gene>
    <name evidence="8" type="ORF">HLA99_02910</name>
</gene>
<evidence type="ECO:0000256" key="4">
    <source>
        <dbReference type="ARBA" id="ARBA00023136"/>
    </source>
</evidence>
<feature type="domain" description="Peptidase S26" evidence="7">
    <location>
        <begin position="48"/>
        <end position="120"/>
    </location>
</feature>
<dbReference type="RefSeq" id="WP_167040152.1">
    <property type="nucleotide sequence ID" value="NZ_BAAANA010000003.1"/>
</dbReference>
<dbReference type="InterPro" id="IPR036286">
    <property type="entry name" value="LexA/Signal_pep-like_sf"/>
</dbReference>
<dbReference type="AlphaFoldDB" id="A0A7Y2PZ11"/>
<evidence type="ECO:0000256" key="2">
    <source>
        <dbReference type="ARBA" id="ARBA00022692"/>
    </source>
</evidence>
<feature type="transmembrane region" description="Helical" evidence="6">
    <location>
        <begin position="37"/>
        <end position="59"/>
    </location>
</feature>
<dbReference type="EC" id="3.4.21.89" evidence="5"/>
<dbReference type="GO" id="GO:0009003">
    <property type="term" value="F:signal peptidase activity"/>
    <property type="evidence" value="ECO:0007669"/>
    <property type="project" value="UniProtKB-EC"/>
</dbReference>
<proteinExistence type="predicted"/>
<evidence type="ECO:0000256" key="6">
    <source>
        <dbReference type="SAM" id="Phobius"/>
    </source>
</evidence>
<dbReference type="InterPro" id="IPR019533">
    <property type="entry name" value="Peptidase_S26"/>
</dbReference>
<dbReference type="SUPFAM" id="SSF51306">
    <property type="entry name" value="LexA/Signal peptidase"/>
    <property type="match status" value="1"/>
</dbReference>
<dbReference type="CDD" id="cd06530">
    <property type="entry name" value="S26_SPase_I"/>
    <property type="match status" value="1"/>
</dbReference>
<dbReference type="PANTHER" id="PTHR10806:SF6">
    <property type="entry name" value="SIGNAL PEPTIDASE COMPLEX CATALYTIC SUBUNIT SEC11"/>
    <property type="match status" value="1"/>
</dbReference>